<proteinExistence type="inferred from homology"/>
<evidence type="ECO:0000256" key="1">
    <source>
        <dbReference type="ARBA" id="ARBA00003088"/>
    </source>
</evidence>
<comment type="caution">
    <text evidence="8">The sequence shown here is derived from an EMBL/GenBank/DDBJ whole genome shotgun (WGS) entry which is preliminary data.</text>
</comment>
<dbReference type="InterPro" id="IPR010173">
    <property type="entry name" value="CRISPR-assoc_Csm5"/>
</dbReference>
<name>A0ABR7PBT5_9FIRM</name>
<evidence type="ECO:0000256" key="2">
    <source>
        <dbReference type="ARBA" id="ARBA00006680"/>
    </source>
</evidence>
<evidence type="ECO:0000256" key="6">
    <source>
        <dbReference type="ARBA" id="ARBA00031720"/>
    </source>
</evidence>
<comment type="similarity">
    <text evidence="2">Belongs to the CRISPR-associated Csm5 family.</text>
</comment>
<dbReference type="InterPro" id="IPR005537">
    <property type="entry name" value="RAMP_III_fam"/>
</dbReference>
<evidence type="ECO:0000256" key="3">
    <source>
        <dbReference type="ARBA" id="ARBA00016113"/>
    </source>
</evidence>
<evidence type="ECO:0000256" key="5">
    <source>
        <dbReference type="ARBA" id="ARBA00023118"/>
    </source>
</evidence>
<keyword evidence="5" id="KW-0051">Antiviral defense</keyword>
<evidence type="ECO:0000259" key="7">
    <source>
        <dbReference type="Pfam" id="PF03787"/>
    </source>
</evidence>
<feature type="domain" description="CRISPR type III-associated protein" evidence="7">
    <location>
        <begin position="11"/>
        <end position="299"/>
    </location>
</feature>
<keyword evidence="4" id="KW-0694">RNA-binding</keyword>
<organism evidence="8 9">
    <name type="scientific">Blautia stercoris</name>
    <dbReference type="NCBI Taxonomy" id="871664"/>
    <lineage>
        <taxon>Bacteria</taxon>
        <taxon>Bacillati</taxon>
        <taxon>Bacillota</taxon>
        <taxon>Clostridia</taxon>
        <taxon>Lachnospirales</taxon>
        <taxon>Lachnospiraceae</taxon>
        <taxon>Blautia</taxon>
    </lineage>
</organism>
<evidence type="ECO:0000313" key="9">
    <source>
        <dbReference type="Proteomes" id="UP000661649"/>
    </source>
</evidence>
<protein>
    <recommendedName>
        <fullName evidence="3">CRISPR system Cms protein Csm5</fullName>
    </recommendedName>
    <alternativeName>
        <fullName evidence="6">CRISPR type III A-associated protein Csm5</fullName>
    </alternativeName>
</protein>
<sequence>MNDYLKCYKVKIHALSPIYIGSGSEIGKKEYIYMPWNHKVIIPDIYKMYQDLQKKGLGREFENYMMDSRAKIPSLGQWLGQHKFKEQDYNRWKKYEMDAGEAFAQDKESRPTAISAFVKDAYGLPYVPGSSIKGMIRTALIAWEIQKHPEKYRSIKEIIRRRSTEKQKRTVYLNRETKQLENEVLYTLKRDEKTAGNAVNDNLSGLHVGDSNPISLKQLTLSQKIDYNLQYKENPVNVLRETLIPETAICFQISIDTSICPYDMEDIIEALNCFGKISYEYFYSRFKRGSKKENIVWLGGGCGFLSKTIVYPLFEKDAVKVVNNIYKNTLPDKIYKQHKHEKYVGLNLAPHICKCTRYQGELYDMGMGQIEYEKM</sequence>
<evidence type="ECO:0000256" key="4">
    <source>
        <dbReference type="ARBA" id="ARBA00022884"/>
    </source>
</evidence>
<evidence type="ECO:0000313" key="8">
    <source>
        <dbReference type="EMBL" id="MBC8628883.1"/>
    </source>
</evidence>
<dbReference type="NCBIfam" id="TIGR01899">
    <property type="entry name" value="cas_TM1807_csm5"/>
    <property type="match status" value="1"/>
</dbReference>
<reference evidence="8 9" key="1">
    <citation type="submission" date="2020-08" db="EMBL/GenBank/DDBJ databases">
        <title>Genome public.</title>
        <authorList>
            <person name="Liu C."/>
            <person name="Sun Q."/>
        </authorList>
    </citation>
    <scope>NUCLEOTIDE SEQUENCE [LARGE SCALE GENOMIC DNA]</scope>
    <source>
        <strain evidence="8 9">3_YM_SP_D4_24.mj</strain>
    </source>
</reference>
<accession>A0ABR7PBT5</accession>
<dbReference type="Pfam" id="PF03787">
    <property type="entry name" value="RAMPs"/>
    <property type="match status" value="1"/>
</dbReference>
<dbReference type="PANTHER" id="PTHR38007:SF1">
    <property type="entry name" value="CRISPR SYSTEM CMS PROTEIN CSM5"/>
    <property type="match status" value="1"/>
</dbReference>
<gene>
    <name evidence="8" type="primary">csm5</name>
    <name evidence="8" type="ORF">H8712_09710</name>
</gene>
<dbReference type="EMBL" id="JACRTP010000003">
    <property type="protein sequence ID" value="MBC8628883.1"/>
    <property type="molecule type" value="Genomic_DNA"/>
</dbReference>
<comment type="function">
    <text evidence="1">This subunit might be involved in maturation of a crRNA intermediate to its mature form.</text>
</comment>
<keyword evidence="9" id="KW-1185">Reference proteome</keyword>
<dbReference type="Proteomes" id="UP000661649">
    <property type="component" value="Unassembled WGS sequence"/>
</dbReference>
<dbReference type="RefSeq" id="WP_187558716.1">
    <property type="nucleotide sequence ID" value="NZ_JACRTP010000003.1"/>
</dbReference>
<dbReference type="PANTHER" id="PTHR38007">
    <property type="entry name" value="CRISPR SYSTEM CMS PROTEIN CSM5"/>
    <property type="match status" value="1"/>
</dbReference>